<dbReference type="Proteomes" id="UP000655751">
    <property type="component" value="Unassembled WGS sequence"/>
</dbReference>
<comment type="caution">
    <text evidence="1">The sequence shown here is derived from an EMBL/GenBank/DDBJ whole genome shotgun (WGS) entry which is preliminary data.</text>
</comment>
<accession>A0A931I788</accession>
<name>A0A931I788_9NOCA</name>
<organism evidence="1 2">
    <name type="scientific">Nocardia bovistercoris</name>
    <dbReference type="NCBI Taxonomy" id="2785916"/>
    <lineage>
        <taxon>Bacteria</taxon>
        <taxon>Bacillati</taxon>
        <taxon>Actinomycetota</taxon>
        <taxon>Actinomycetes</taxon>
        <taxon>Mycobacteriales</taxon>
        <taxon>Nocardiaceae</taxon>
        <taxon>Nocardia</taxon>
    </lineage>
</organism>
<dbReference type="EMBL" id="JADMLG010000001">
    <property type="protein sequence ID" value="MBH0774708.1"/>
    <property type="molecule type" value="Genomic_DNA"/>
</dbReference>
<sequence>MAGKRRLALHAALPDRYGHFDIPAATIDHRGRLVALLVEPTQLPATRTPSPVYDAVVVICDNGDIDQIPLNGLDRQFHEIDVLDDGIILGAARIERIEPTDPTLPRNIVAFDTEGHQRGAFYAGDAIAQMLTDPDGRIWISSFDETTFAFAGPDGSWSNGSGIGLARWDNLNSEPWFAFHGTVPDVDWFDCYAVNVGRTRTHACPYTKFPLVEMDADGVRSITRNSITRCVGLTVSDSTFGFFDQHRHKGKPRWAIRKGRLQDGVITETDTEELVLPDGRRSERWARGNIGRDSTLWLHENGNPGRWYRYELDG</sequence>
<gene>
    <name evidence="1" type="ORF">IT779_00225</name>
</gene>
<dbReference type="RefSeq" id="WP_196147082.1">
    <property type="nucleotide sequence ID" value="NZ_JADMLG010000001.1"/>
</dbReference>
<reference evidence="1" key="1">
    <citation type="submission" date="2020-11" db="EMBL/GenBank/DDBJ databases">
        <title>Nocardia NEAU-351.nov., a novel actinomycete isolated from the cow dung.</title>
        <authorList>
            <person name="Zhang X."/>
        </authorList>
    </citation>
    <scope>NUCLEOTIDE SEQUENCE</scope>
    <source>
        <strain evidence="1">NEAU-351</strain>
    </source>
</reference>
<evidence type="ECO:0000313" key="1">
    <source>
        <dbReference type="EMBL" id="MBH0774708.1"/>
    </source>
</evidence>
<evidence type="ECO:0000313" key="2">
    <source>
        <dbReference type="Proteomes" id="UP000655751"/>
    </source>
</evidence>
<keyword evidence="2" id="KW-1185">Reference proteome</keyword>
<protein>
    <submittedName>
        <fullName evidence="1">Uncharacterized protein</fullName>
    </submittedName>
</protein>
<dbReference type="AlphaFoldDB" id="A0A931I788"/>
<proteinExistence type="predicted"/>